<dbReference type="AlphaFoldDB" id="A0AAE7BXR4"/>
<dbReference type="CDD" id="cd17328">
    <property type="entry name" value="MFS_spinster_like"/>
    <property type="match status" value="1"/>
</dbReference>
<dbReference type="GO" id="GO:0022857">
    <property type="term" value="F:transmembrane transporter activity"/>
    <property type="evidence" value="ECO:0007669"/>
    <property type="project" value="InterPro"/>
</dbReference>
<dbReference type="RefSeq" id="WP_005221633.1">
    <property type="nucleotide sequence ID" value="NZ_CP044463.1"/>
</dbReference>
<dbReference type="InterPro" id="IPR011701">
    <property type="entry name" value="MFS"/>
</dbReference>
<comment type="subcellular location">
    <subcellularLocation>
        <location evidence="1">Membrane</location>
        <topology evidence="1">Multi-pass membrane protein</topology>
    </subcellularLocation>
</comment>
<evidence type="ECO:0000256" key="1">
    <source>
        <dbReference type="ARBA" id="ARBA00004141"/>
    </source>
</evidence>
<evidence type="ECO:0000256" key="6">
    <source>
        <dbReference type="SAM" id="Phobius"/>
    </source>
</evidence>
<dbReference type="Gene3D" id="1.20.1250.20">
    <property type="entry name" value="MFS general substrate transporter like domains"/>
    <property type="match status" value="1"/>
</dbReference>
<dbReference type="SUPFAM" id="SSF103473">
    <property type="entry name" value="MFS general substrate transporter"/>
    <property type="match status" value="1"/>
</dbReference>
<feature type="transmembrane region" description="Helical" evidence="6">
    <location>
        <begin position="181"/>
        <end position="202"/>
    </location>
</feature>
<feature type="transmembrane region" description="Helical" evidence="6">
    <location>
        <begin position="119"/>
        <end position="140"/>
    </location>
</feature>
<dbReference type="InterPro" id="IPR044770">
    <property type="entry name" value="MFS_spinster-like"/>
</dbReference>
<dbReference type="Proteomes" id="UP000503505">
    <property type="component" value="Chromosome"/>
</dbReference>
<dbReference type="InterPro" id="IPR036259">
    <property type="entry name" value="MFS_trans_sf"/>
</dbReference>
<keyword evidence="2" id="KW-0813">Transport</keyword>
<dbReference type="GO" id="GO:0016020">
    <property type="term" value="C:membrane"/>
    <property type="evidence" value="ECO:0007669"/>
    <property type="project" value="UniProtKB-SubCell"/>
</dbReference>
<feature type="transmembrane region" description="Helical" evidence="6">
    <location>
        <begin position="270"/>
        <end position="292"/>
    </location>
</feature>
<keyword evidence="5 6" id="KW-0472">Membrane</keyword>
<gene>
    <name evidence="8" type="ORF">FSC10_09330</name>
</gene>
<feature type="transmembrane region" description="Helical" evidence="6">
    <location>
        <begin position="329"/>
        <end position="347"/>
    </location>
</feature>
<keyword evidence="3 6" id="KW-0812">Transmembrane</keyword>
<proteinExistence type="predicted"/>
<sequence length="449" mass="48882">MSKEHFIDTVKAVSPTPANAVTYNKWKILLLLFLANMLNFFDRTIPAIIIEPLRFEFNLSDLQLGFVAASFTLVYAIAGLPFGRLADKGSRKKIIGWGLMAWSGFTALNAAAWNFVSFFLVRMGVGIGEASYAPAANSLIGDLFPAEKRARAMGIFMLGLPLGLILAFFTVGAIAEAFDSWRAPFIVAAIPGFLLAIFFFIIKEPPRGASEGEHYVAKTVHQPIRTLLKIKTLRWIILSGLSVNFAVYAGNSFFVPLFQRYFGLSLTQSAVTTGCIVGITGLIGLTVGGVIADKIHQRFARGRLVFGAICLLISAFSIAIALYLGNDSLTAVVILLSVGWLASYNYYTTVYPAIQDVVEPNLRATAMALYFACMYILGGAFGPIVVGALSDHFSQAAMLASNSMIMTEHFKAIGLHSALFVIPVAFFFTAIFIYLSSRTFIKDAQRSNS</sequence>
<feature type="transmembrane region" description="Helical" evidence="6">
    <location>
        <begin position="28"/>
        <end position="50"/>
    </location>
</feature>
<keyword evidence="4 6" id="KW-1133">Transmembrane helix</keyword>
<feature type="transmembrane region" description="Helical" evidence="6">
    <location>
        <begin position="152"/>
        <end position="175"/>
    </location>
</feature>
<dbReference type="InterPro" id="IPR020846">
    <property type="entry name" value="MFS_dom"/>
</dbReference>
<dbReference type="PROSITE" id="PS50850">
    <property type="entry name" value="MFS"/>
    <property type="match status" value="1"/>
</dbReference>
<feature type="transmembrane region" description="Helical" evidence="6">
    <location>
        <begin position="304"/>
        <end position="323"/>
    </location>
</feature>
<reference evidence="8 9" key="1">
    <citation type="submission" date="2019-09" db="EMBL/GenBank/DDBJ databases">
        <title>Non-baumannii Acinetobacter spp. carrying blaNDM-1 isolated in China.</title>
        <authorList>
            <person name="Cui C."/>
            <person name="Chen C."/>
            <person name="Sun J."/>
            <person name="Liu Y."/>
        </authorList>
    </citation>
    <scope>NUCLEOTIDE SEQUENCE [LARGE SCALE GENOMIC DNA]</scope>
    <source>
        <strain evidence="8 9">HZE23-1</strain>
    </source>
</reference>
<feature type="transmembrane region" description="Helical" evidence="6">
    <location>
        <begin position="410"/>
        <end position="435"/>
    </location>
</feature>
<dbReference type="EMBL" id="CP044463">
    <property type="protein sequence ID" value="QIC67558.1"/>
    <property type="molecule type" value="Genomic_DNA"/>
</dbReference>
<evidence type="ECO:0000256" key="3">
    <source>
        <dbReference type="ARBA" id="ARBA00022692"/>
    </source>
</evidence>
<feature type="transmembrane region" description="Helical" evidence="6">
    <location>
        <begin position="94"/>
        <end position="113"/>
    </location>
</feature>
<dbReference type="Pfam" id="PF07690">
    <property type="entry name" value="MFS_1"/>
    <property type="match status" value="1"/>
</dbReference>
<feature type="transmembrane region" description="Helical" evidence="6">
    <location>
        <begin position="62"/>
        <end position="82"/>
    </location>
</feature>
<evidence type="ECO:0000259" key="7">
    <source>
        <dbReference type="PROSITE" id="PS50850"/>
    </source>
</evidence>
<protein>
    <submittedName>
        <fullName evidence="8">MFS transporter</fullName>
    </submittedName>
</protein>
<feature type="transmembrane region" description="Helical" evidence="6">
    <location>
        <begin position="235"/>
        <end position="258"/>
    </location>
</feature>
<feature type="domain" description="Major facilitator superfamily (MFS) profile" evidence="7">
    <location>
        <begin position="28"/>
        <end position="426"/>
    </location>
</feature>
<name>A0AAE7BXR4_9GAMM</name>
<evidence type="ECO:0000256" key="4">
    <source>
        <dbReference type="ARBA" id="ARBA00022989"/>
    </source>
</evidence>
<dbReference type="PANTHER" id="PTHR23505:SF79">
    <property type="entry name" value="PROTEIN SPINSTER"/>
    <property type="match status" value="1"/>
</dbReference>
<evidence type="ECO:0000313" key="9">
    <source>
        <dbReference type="Proteomes" id="UP000503505"/>
    </source>
</evidence>
<organism evidence="8 9">
    <name type="scientific">Acinetobacter schindleri</name>
    <dbReference type="NCBI Taxonomy" id="108981"/>
    <lineage>
        <taxon>Bacteria</taxon>
        <taxon>Pseudomonadati</taxon>
        <taxon>Pseudomonadota</taxon>
        <taxon>Gammaproteobacteria</taxon>
        <taxon>Moraxellales</taxon>
        <taxon>Moraxellaceae</taxon>
        <taxon>Acinetobacter</taxon>
    </lineage>
</organism>
<evidence type="ECO:0000313" key="8">
    <source>
        <dbReference type="EMBL" id="QIC67558.1"/>
    </source>
</evidence>
<evidence type="ECO:0000256" key="2">
    <source>
        <dbReference type="ARBA" id="ARBA00022448"/>
    </source>
</evidence>
<feature type="transmembrane region" description="Helical" evidence="6">
    <location>
        <begin position="368"/>
        <end position="390"/>
    </location>
</feature>
<evidence type="ECO:0000256" key="5">
    <source>
        <dbReference type="ARBA" id="ARBA00023136"/>
    </source>
</evidence>
<dbReference type="PANTHER" id="PTHR23505">
    <property type="entry name" value="SPINSTER"/>
    <property type="match status" value="1"/>
</dbReference>
<accession>A0AAE7BXR4</accession>